<dbReference type="AlphaFoldDB" id="A0A9X3F2R9"/>
<protein>
    <submittedName>
        <fullName evidence="2">DUF6057 family protein</fullName>
    </submittedName>
</protein>
<name>A0A9X3F2R9_9BACT</name>
<sequence>MNSTKPNTNRLLQIAPFVLLFLSGIFYLFYFTGYIFFYQEKSILFQLTFDYLNEHLKQPGGFLVYLGKFQTTLYYFPLLGAVLIVLELCGIIYLLQKTGKSLTGRMFYFFPFFIGVVLFYMQTNYQYLAFNNLGILFQLALFYRFTVIKKNEYLWVTVVLFPVIYYLFGSYSTLLLALFSIYLIQKKDWIKLPILFVCTGLFFFYGKEFLFFQTTSSLLKYPFTLQDIGGQFNVFMPAVLLIVVLPLFFQIELKKISSLSLGRLRFVELTPFVLIVMLVVLVIPRIDKKNSHYFHVEKLFYEQKYDEVIRFNAQFPSTNILTAFLNNLALAETGHLSDSFFRFPQTPDGSTLFQKWELLGEVLRKGGYFYYSIGMNNEALRWAYEYMVMRGLTPETLQMLIKTELINSNFKMAEKYISVLKRSIFYRDCAADFEKLLYDESAINNHPKLGVKKALKPKKDFFVLSDDPLTNLDFIIKSDSTNIFALEYKLAWLMLQKDMQGIVDLLPILEKAGYQQVPQNIEEVVVSYKLLKVGEMPELKKLCIRTETEQRFQQFYKIFQQNQSNKQQAQRALANDFAGTYWYYVFFN</sequence>
<comment type="caution">
    <text evidence="2">The sequence shown here is derived from an EMBL/GenBank/DDBJ whole genome shotgun (WGS) entry which is preliminary data.</text>
</comment>
<feature type="transmembrane region" description="Helical" evidence="1">
    <location>
        <begin position="73"/>
        <end position="95"/>
    </location>
</feature>
<dbReference type="RefSeq" id="WP_343331821.1">
    <property type="nucleotide sequence ID" value="NZ_JAPOHD010000007.1"/>
</dbReference>
<evidence type="ECO:0000313" key="2">
    <source>
        <dbReference type="EMBL" id="MCY1719484.1"/>
    </source>
</evidence>
<keyword evidence="1" id="KW-0472">Membrane</keyword>
<feature type="transmembrane region" description="Helical" evidence="1">
    <location>
        <begin position="102"/>
        <end position="121"/>
    </location>
</feature>
<evidence type="ECO:0000256" key="1">
    <source>
        <dbReference type="SAM" id="Phobius"/>
    </source>
</evidence>
<dbReference type="EMBL" id="JAPOHD010000007">
    <property type="protein sequence ID" value="MCY1719484.1"/>
    <property type="molecule type" value="Genomic_DNA"/>
</dbReference>
<keyword evidence="1" id="KW-0812">Transmembrane</keyword>
<reference evidence="2" key="1">
    <citation type="submission" date="2022-11" db="EMBL/GenBank/DDBJ databases">
        <title>Marilongibacter aestuarii gen. nov., sp. nov., isolated from tidal flat sediment.</title>
        <authorList>
            <person name="Jiayan W."/>
        </authorList>
    </citation>
    <scope>NUCLEOTIDE SEQUENCE</scope>
    <source>
        <strain evidence="2">Z1-6</strain>
    </source>
</reference>
<keyword evidence="1" id="KW-1133">Transmembrane helix</keyword>
<feature type="transmembrane region" description="Helical" evidence="1">
    <location>
        <begin position="12"/>
        <end position="37"/>
    </location>
</feature>
<feature type="transmembrane region" description="Helical" evidence="1">
    <location>
        <begin position="232"/>
        <end position="251"/>
    </location>
</feature>
<organism evidence="2 3">
    <name type="scientific">Draconibacterium aestuarii</name>
    <dbReference type="NCBI Taxonomy" id="2998507"/>
    <lineage>
        <taxon>Bacteria</taxon>
        <taxon>Pseudomonadati</taxon>
        <taxon>Bacteroidota</taxon>
        <taxon>Bacteroidia</taxon>
        <taxon>Marinilabiliales</taxon>
        <taxon>Prolixibacteraceae</taxon>
        <taxon>Draconibacterium</taxon>
    </lineage>
</organism>
<accession>A0A9X3F2R9</accession>
<feature type="transmembrane region" description="Helical" evidence="1">
    <location>
        <begin position="153"/>
        <end position="184"/>
    </location>
</feature>
<feature type="transmembrane region" description="Helical" evidence="1">
    <location>
        <begin position="263"/>
        <end position="283"/>
    </location>
</feature>
<keyword evidence="3" id="KW-1185">Reference proteome</keyword>
<feature type="transmembrane region" description="Helical" evidence="1">
    <location>
        <begin position="127"/>
        <end position="146"/>
    </location>
</feature>
<evidence type="ECO:0000313" key="3">
    <source>
        <dbReference type="Proteomes" id="UP001145087"/>
    </source>
</evidence>
<dbReference type="InterPro" id="IPR045692">
    <property type="entry name" value="DUF6057"/>
</dbReference>
<feature type="transmembrane region" description="Helical" evidence="1">
    <location>
        <begin position="190"/>
        <end position="211"/>
    </location>
</feature>
<dbReference type="Proteomes" id="UP001145087">
    <property type="component" value="Unassembled WGS sequence"/>
</dbReference>
<proteinExistence type="predicted"/>
<gene>
    <name evidence="2" type="ORF">OU798_03975</name>
</gene>
<dbReference type="Pfam" id="PF19529">
    <property type="entry name" value="DUF6057"/>
    <property type="match status" value="1"/>
</dbReference>